<dbReference type="InterPro" id="IPR052366">
    <property type="entry name" value="GTP_Pyrophosphokinase"/>
</dbReference>
<comment type="caution">
    <text evidence="3">The sequence shown here is derived from an EMBL/GenBank/DDBJ whole genome shotgun (WGS) entry which is preliminary data.</text>
</comment>
<evidence type="ECO:0000313" key="3">
    <source>
        <dbReference type="EMBL" id="MBC8597734.1"/>
    </source>
</evidence>
<dbReference type="SUPFAM" id="SSF81301">
    <property type="entry name" value="Nucleotidyltransferase"/>
    <property type="match status" value="1"/>
</dbReference>
<name>A0ABR7NNS9_9FIRM</name>
<keyword evidence="4" id="KW-1185">Reference proteome</keyword>
<dbReference type="PANTHER" id="PTHR47837:SF2">
    <property type="entry name" value="GTP PYROPHOSPHOKINASE YWAC"/>
    <property type="match status" value="1"/>
</dbReference>
<organism evidence="3 4">
    <name type="scientific">Enterocloster hominis</name>
    <name type="common">ex Liu et al. 2021</name>
    <dbReference type="NCBI Taxonomy" id="2763663"/>
    <lineage>
        <taxon>Bacteria</taxon>
        <taxon>Bacillati</taxon>
        <taxon>Bacillota</taxon>
        <taxon>Clostridia</taxon>
        <taxon>Lachnospirales</taxon>
        <taxon>Lachnospiraceae</taxon>
        <taxon>Enterocloster</taxon>
    </lineage>
</organism>
<sequence>MTCEEYYGYQFDSLKRIEQLLLDTIREYPTQDYPNGTEPILYCKTRIKKPESMMRKLEQHGFPTNGESALSNMRDAVGMRIVCSFLDDVYRIAGWLEARSEFEILETKDYITFPKPNGYRSLHLILAISTSDGQKLTAEVQLRTIAIDFWAALEHQLKYKKDIEHEKTIRRELKRCADEIASVDVSMQTLRDLILQNQWS</sequence>
<dbReference type="InterPro" id="IPR007685">
    <property type="entry name" value="RelA_SpoT"/>
</dbReference>
<dbReference type="Gene3D" id="1.10.287.860">
    <property type="entry name" value="Nucleotidyltransferase"/>
    <property type="match status" value="1"/>
</dbReference>
<proteinExistence type="predicted"/>
<dbReference type="SMART" id="SM00954">
    <property type="entry name" value="RelA_SpoT"/>
    <property type="match status" value="1"/>
</dbReference>
<dbReference type="PANTHER" id="PTHR47837">
    <property type="entry name" value="GTP PYROPHOSPHOKINASE YJBM"/>
    <property type="match status" value="1"/>
</dbReference>
<dbReference type="Proteomes" id="UP000647491">
    <property type="component" value="Unassembled WGS sequence"/>
</dbReference>
<feature type="domain" description="RelA/SpoT" evidence="2">
    <location>
        <begin position="45"/>
        <end position="165"/>
    </location>
</feature>
<accession>A0ABR7NNS9</accession>
<dbReference type="CDD" id="cd05399">
    <property type="entry name" value="NT_Rel-Spo_like"/>
    <property type="match status" value="1"/>
</dbReference>
<comment type="pathway">
    <text evidence="1">Purine metabolism; ppGpp biosynthesis; ppGpp from GTP: step 1/2.</text>
</comment>
<evidence type="ECO:0000259" key="2">
    <source>
        <dbReference type="SMART" id="SM00954"/>
    </source>
</evidence>
<evidence type="ECO:0000313" key="4">
    <source>
        <dbReference type="Proteomes" id="UP000647491"/>
    </source>
</evidence>
<protein>
    <submittedName>
        <fullName evidence="3">RelA/SpoT domain protein</fullName>
    </submittedName>
</protein>
<dbReference type="EMBL" id="JACRTJ010000002">
    <property type="protein sequence ID" value="MBC8597734.1"/>
    <property type="molecule type" value="Genomic_DNA"/>
</dbReference>
<evidence type="ECO:0000256" key="1">
    <source>
        <dbReference type="ARBA" id="ARBA00004976"/>
    </source>
</evidence>
<reference evidence="3 4" key="1">
    <citation type="submission" date="2020-08" db="EMBL/GenBank/DDBJ databases">
        <title>Genome public.</title>
        <authorList>
            <person name="Liu C."/>
            <person name="Sun Q."/>
        </authorList>
    </citation>
    <scope>NUCLEOTIDE SEQUENCE [LARGE SCALE GENOMIC DNA]</scope>
    <source>
        <strain evidence="3 4">BX10</strain>
    </source>
</reference>
<gene>
    <name evidence="3" type="ORF">H8708_00545</name>
</gene>
<dbReference type="RefSeq" id="WP_262426644.1">
    <property type="nucleotide sequence ID" value="NZ_JACRTJ010000002.1"/>
</dbReference>
<dbReference type="InterPro" id="IPR043519">
    <property type="entry name" value="NT_sf"/>
</dbReference>
<dbReference type="Gene3D" id="3.30.460.10">
    <property type="entry name" value="Beta Polymerase, domain 2"/>
    <property type="match status" value="1"/>
</dbReference>
<dbReference type="Pfam" id="PF04607">
    <property type="entry name" value="RelA_SpoT"/>
    <property type="match status" value="1"/>
</dbReference>